<dbReference type="Proteomes" id="UP000752171">
    <property type="component" value="Unassembled WGS sequence"/>
</dbReference>
<dbReference type="PANTHER" id="PTHR28457:SF1">
    <property type="entry name" value="CILIA- AND FLAGELLA-ASSOCIATED PROTEIN 119"/>
    <property type="match status" value="1"/>
</dbReference>
<evidence type="ECO:0000313" key="2">
    <source>
        <dbReference type="EMBL" id="KAG9267846.1"/>
    </source>
</evidence>
<accession>A0A8B9KZX0</accession>
<gene>
    <name evidence="3" type="primary">cfap119</name>
    <name evidence="2" type="synonym">CCDC189</name>
    <name evidence="2" type="ORF">AMEX_G18717</name>
</gene>
<dbReference type="AlphaFoldDB" id="A0A8B9KZX0"/>
<name>A0A8B9KZX0_ASTMX</name>
<dbReference type="Proteomes" id="UP000694621">
    <property type="component" value="Unplaced"/>
</dbReference>
<protein>
    <submittedName>
        <fullName evidence="2">Coiled-coil domain-containing protein 189</fullName>
    </submittedName>
</protein>
<dbReference type="KEGG" id="amex:103040802"/>
<dbReference type="InterPro" id="IPR032727">
    <property type="entry name" value="CLAMP"/>
</dbReference>
<feature type="region of interest" description="Disordered" evidence="1">
    <location>
        <begin position="209"/>
        <end position="228"/>
    </location>
</feature>
<reference evidence="2 5" key="1">
    <citation type="submission" date="2021-07" db="EMBL/GenBank/DDBJ databases">
        <authorList>
            <person name="Imarazene B."/>
            <person name="Zahm M."/>
            <person name="Klopp C."/>
            <person name="Cabau C."/>
            <person name="Beille S."/>
            <person name="Jouanno E."/>
            <person name="Castinel A."/>
            <person name="Lluch J."/>
            <person name="Gil L."/>
            <person name="Kuchtly C."/>
            <person name="Lopez Roques C."/>
            <person name="Donnadieu C."/>
            <person name="Parrinello H."/>
            <person name="Journot L."/>
            <person name="Du K."/>
            <person name="Schartl M."/>
            <person name="Retaux S."/>
            <person name="Guiguen Y."/>
        </authorList>
    </citation>
    <scope>NUCLEOTIDE SEQUENCE [LARGE SCALE GENOMIC DNA]</scope>
    <source>
        <strain evidence="2">Pach_M1</strain>
        <tissue evidence="2">Testis</tissue>
    </source>
</reference>
<dbReference type="OrthoDB" id="425082at2759"/>
<evidence type="ECO:0000313" key="4">
    <source>
        <dbReference type="Proteomes" id="UP000694621"/>
    </source>
</evidence>
<evidence type="ECO:0000313" key="5">
    <source>
        <dbReference type="Proteomes" id="UP000752171"/>
    </source>
</evidence>
<dbReference type="OMA" id="QTYIKTQ"/>
<reference evidence="3" key="2">
    <citation type="submission" date="2025-05" db="UniProtKB">
        <authorList>
            <consortium name="Ensembl"/>
        </authorList>
    </citation>
    <scope>IDENTIFICATION</scope>
</reference>
<evidence type="ECO:0000256" key="1">
    <source>
        <dbReference type="SAM" id="MobiDB-lite"/>
    </source>
</evidence>
<evidence type="ECO:0000313" key="3">
    <source>
        <dbReference type="Ensembl" id="ENSAMXP00005045137.1"/>
    </source>
</evidence>
<proteinExistence type="predicted"/>
<dbReference type="Ensembl" id="ENSAMXT00005049052.1">
    <property type="protein sequence ID" value="ENSAMXP00005045137.1"/>
    <property type="gene ID" value="ENSAMXG00005020915.1"/>
</dbReference>
<dbReference type="Pfam" id="PF14769">
    <property type="entry name" value="CLAMP"/>
    <property type="match status" value="1"/>
</dbReference>
<dbReference type="PANTHER" id="PTHR28457">
    <property type="entry name" value="COILED-COIL DOMAIN-CONTAINING PROTEIN 189"/>
    <property type="match status" value="1"/>
</dbReference>
<feature type="region of interest" description="Disordered" evidence="1">
    <location>
        <begin position="171"/>
        <end position="203"/>
    </location>
</feature>
<dbReference type="CTD" id="90835"/>
<sequence>MKKETLEPCIPKARVLLWADLSYSDMEEMDKADSITDTERILCRALKLDLPEPRLGILLEMFTNLVRFCREQHFNREQTSVLLSIVKNVHQLNTETPLNNMDQCFSYCSELLLCHSVRRPPFSVHLFDAEQLTKILQYLTNTYMRHYKLYKYIFTPQMYLDLSLSYTGMPDEAASEEEASDEYATGAENETGKVAGSTSEETASAEILTTDTETLHQGPSPKTELRKIVEKEVKDEVMRLTAQLEKRLQESTDQLNTALTVLEANIRSKK</sequence>
<organism evidence="3 4">
    <name type="scientific">Astyanax mexicanus</name>
    <name type="common">Blind cave fish</name>
    <name type="synonym">Astyanax fasciatus mexicanus</name>
    <dbReference type="NCBI Taxonomy" id="7994"/>
    <lineage>
        <taxon>Eukaryota</taxon>
        <taxon>Metazoa</taxon>
        <taxon>Chordata</taxon>
        <taxon>Craniata</taxon>
        <taxon>Vertebrata</taxon>
        <taxon>Euteleostomi</taxon>
        <taxon>Actinopterygii</taxon>
        <taxon>Neopterygii</taxon>
        <taxon>Teleostei</taxon>
        <taxon>Ostariophysi</taxon>
        <taxon>Characiformes</taxon>
        <taxon>Characoidei</taxon>
        <taxon>Acestrorhamphidae</taxon>
        <taxon>Acestrorhamphinae</taxon>
        <taxon>Astyanax</taxon>
    </lineage>
</organism>
<dbReference type="EMBL" id="JAICCE010000015">
    <property type="protein sequence ID" value="KAG9267846.1"/>
    <property type="molecule type" value="Genomic_DNA"/>
</dbReference>
<dbReference type="GeneID" id="103040802"/>